<dbReference type="InterPro" id="IPR038718">
    <property type="entry name" value="SNF2-like_sf"/>
</dbReference>
<dbReference type="GO" id="GO:0005524">
    <property type="term" value="F:ATP binding"/>
    <property type="evidence" value="ECO:0007669"/>
    <property type="project" value="InterPro"/>
</dbReference>
<evidence type="ECO:0000313" key="5">
    <source>
        <dbReference type="Proteomes" id="UP000481360"/>
    </source>
</evidence>
<dbReference type="GO" id="GO:0016787">
    <property type="term" value="F:hydrolase activity"/>
    <property type="evidence" value="ECO:0007669"/>
    <property type="project" value="UniProtKB-KW"/>
</dbReference>
<dbReference type="NCBIfam" id="NF041062">
    <property type="entry name" value="DpdE"/>
    <property type="match status" value="1"/>
</dbReference>
<evidence type="ECO:0000259" key="3">
    <source>
        <dbReference type="PROSITE" id="PS51194"/>
    </source>
</evidence>
<dbReference type="PANTHER" id="PTHR45766:SF6">
    <property type="entry name" value="SWI_SNF-RELATED MATRIX-ASSOCIATED ACTIN-DEPENDENT REGULATOR OF CHROMATIN SUBFAMILY A-LIKE PROTEIN 1"/>
    <property type="match status" value="1"/>
</dbReference>
<dbReference type="SUPFAM" id="SSF52540">
    <property type="entry name" value="P-loop containing nucleoside triphosphate hydrolases"/>
    <property type="match status" value="1"/>
</dbReference>
<dbReference type="PROSITE" id="PS51194">
    <property type="entry name" value="HELICASE_CTER"/>
    <property type="match status" value="1"/>
</dbReference>
<comment type="caution">
    <text evidence="4">The sequence shown here is derived from an EMBL/GenBank/DDBJ whole genome shotgun (WGS) entry which is preliminary data.</text>
</comment>
<dbReference type="SMART" id="SM00487">
    <property type="entry name" value="DEXDc"/>
    <property type="match status" value="1"/>
</dbReference>
<gene>
    <name evidence="4" type="ORF">G7043_39765</name>
</gene>
<evidence type="ECO:0000313" key="4">
    <source>
        <dbReference type="EMBL" id="NGY65069.1"/>
    </source>
</evidence>
<dbReference type="PANTHER" id="PTHR45766">
    <property type="entry name" value="DNA ANNEALING HELICASE AND ENDONUCLEASE ZRANB3 FAMILY MEMBER"/>
    <property type="match status" value="1"/>
</dbReference>
<sequence length="936" mass="103326">MPRDVKLAANQFVVRAGTSVSHPVRAVAEGFCDSPEFYEARRPFLDELVRQRRSAHGFTAALSAAVELYDHQLDTVARVLSDPVLRYLLGDEVGLGKTIEAGLVVRQLMLDDSSAMVLIAVPATLVDQWRDEIRNKFLLGRQLGGQRLVLISHDELGSVPRLRERALVVVDEAHQLLPHLDRRPALREELLAVPGLLLLSATPMRGDPTTFRDLLNLVDPVAFPRTDIAAFRQRLLQREKEATDLEVLVARKASLRQRRSVVGDLMGTHGNDPAVVRLAERCLAETDVGGPYWAELADYVRETYRISRRVVRHRRNTGPTEDYPVAGRRAIFIPVDDPAQVVVDEFLDRYRDLVNEGGPAVSVAQYPFAVLNGLGGPRTLLHHLRRRLAVRPGGAAAVLSRERVLLESTVARLLLAETSTRTVTALDIVQERLNKGQKIVVVGTSVAGAQDFFDAAVERWPGIVGSHLERTAQRVREESVAAFLYEPGARVLVGDSSIEEGRNLQGADVLVNLDLPIDPNRLEQRIGRLDRYARRVGPAEVVVFTEPSSEWVTAHLQLLRDGIGIFNESVATLQRRLAEVVQHVVDALLAKGSEAFLFDVDELRDSLAAERIEIDLLDELESVAVSTSFDQGSAADLRAADADVGALRAAFSRLTSLQGGINLRHHEDQRGVVRFSVRPGERILGLPDDVVPAVRPLVGGEWAYERSLAVDLDGVAPFRLGNPLVDWLDQYLRTDERGRARAVVRPSRNVEEPTLWLSCDILVEFDASHLASETAAVANRLRRRGDALLPPEILRICTNALGQAPSPSCAEVLSADFDEYRDRLLSGPIWREVLEAFPAWTELCRLAGEAALEHARRSPAVTTAPVAAAHQARDEITARLAILRARSHQLPSEAEREGAYQEMRLAEYLGQALVNGIEKPVMSVIACGAVVLWPSR</sequence>
<evidence type="ECO:0008006" key="6">
    <source>
        <dbReference type="Google" id="ProtNLM"/>
    </source>
</evidence>
<dbReference type="Gene3D" id="3.40.50.10810">
    <property type="entry name" value="Tandem AAA-ATPase domain"/>
    <property type="match status" value="1"/>
</dbReference>
<dbReference type="Pfam" id="PF00176">
    <property type="entry name" value="SNF2-rel_dom"/>
    <property type="match status" value="1"/>
</dbReference>
<dbReference type="InterPro" id="IPR027417">
    <property type="entry name" value="P-loop_NTPase"/>
</dbReference>
<feature type="domain" description="Helicase ATP-binding" evidence="2">
    <location>
        <begin position="78"/>
        <end position="221"/>
    </location>
</feature>
<feature type="domain" description="Helicase C-terminal" evidence="3">
    <location>
        <begin position="405"/>
        <end position="581"/>
    </location>
</feature>
<organism evidence="4 5">
    <name type="scientific">Lentzea alba</name>
    <dbReference type="NCBI Taxonomy" id="2714351"/>
    <lineage>
        <taxon>Bacteria</taxon>
        <taxon>Bacillati</taxon>
        <taxon>Actinomycetota</taxon>
        <taxon>Actinomycetes</taxon>
        <taxon>Pseudonocardiales</taxon>
        <taxon>Pseudonocardiaceae</taxon>
        <taxon>Lentzea</taxon>
    </lineage>
</organism>
<name>A0A7C9RX57_9PSEU</name>
<protein>
    <recommendedName>
        <fullName evidence="6">ATP-dependent helicase HepA</fullName>
    </recommendedName>
</protein>
<dbReference type="Proteomes" id="UP000481360">
    <property type="component" value="Unassembled WGS sequence"/>
</dbReference>
<dbReference type="InterPro" id="IPR014001">
    <property type="entry name" value="Helicase_ATP-bd"/>
</dbReference>
<proteinExistence type="predicted"/>
<keyword evidence="5" id="KW-1185">Reference proteome</keyword>
<dbReference type="SMART" id="SM00490">
    <property type="entry name" value="HELICc"/>
    <property type="match status" value="1"/>
</dbReference>
<evidence type="ECO:0000259" key="2">
    <source>
        <dbReference type="PROSITE" id="PS51192"/>
    </source>
</evidence>
<dbReference type="Pfam" id="PF00271">
    <property type="entry name" value="Helicase_C"/>
    <property type="match status" value="1"/>
</dbReference>
<dbReference type="InterPro" id="IPR001650">
    <property type="entry name" value="Helicase_C-like"/>
</dbReference>
<dbReference type="AlphaFoldDB" id="A0A7C9RX57"/>
<accession>A0A7C9RX57</accession>
<evidence type="ECO:0000256" key="1">
    <source>
        <dbReference type="ARBA" id="ARBA00022801"/>
    </source>
</evidence>
<reference evidence="4 5" key="1">
    <citation type="submission" date="2020-03" db="EMBL/GenBank/DDBJ databases">
        <title>Isolation and identification of active actinomycetes.</title>
        <authorList>
            <person name="Sun X."/>
        </authorList>
    </citation>
    <scope>NUCLEOTIDE SEQUENCE [LARGE SCALE GENOMIC DNA]</scope>
    <source>
        <strain evidence="4 5">NEAU-D13</strain>
    </source>
</reference>
<dbReference type="EMBL" id="JAAMPJ010000014">
    <property type="protein sequence ID" value="NGY65069.1"/>
    <property type="molecule type" value="Genomic_DNA"/>
</dbReference>
<dbReference type="PROSITE" id="PS51192">
    <property type="entry name" value="HELICASE_ATP_BIND_1"/>
    <property type="match status" value="1"/>
</dbReference>
<dbReference type="InterPro" id="IPR000330">
    <property type="entry name" value="SNF2_N"/>
</dbReference>
<dbReference type="Gene3D" id="3.40.50.300">
    <property type="entry name" value="P-loop containing nucleotide triphosphate hydrolases"/>
    <property type="match status" value="1"/>
</dbReference>
<keyword evidence="1" id="KW-0378">Hydrolase</keyword>